<dbReference type="InterPro" id="IPR010064">
    <property type="entry name" value="HK97-gp10_tail"/>
</dbReference>
<dbReference type="EMBL" id="AVNC01000015">
    <property type="protein sequence ID" value="EQK42769.1"/>
    <property type="molecule type" value="Genomic_DNA"/>
</dbReference>
<dbReference type="RefSeq" id="WP_021432883.1">
    <property type="nucleotide sequence ID" value="NZ_AVNC01000015.1"/>
</dbReference>
<reference evidence="1 2" key="1">
    <citation type="submission" date="2013-06" db="EMBL/GenBank/DDBJ databases">
        <authorList>
            <person name="Walk S."/>
            <person name="Aronoff D."/>
            <person name="Young V.Y."/>
            <person name="Marsh J."/>
            <person name="Harrison L."/>
            <person name="Daugherty S.C."/>
            <person name="Shefchek K.A."/>
            <person name="Hine E.E."/>
            <person name="Tallon L.J."/>
            <person name="Sadzewicz L.K."/>
            <person name="Rasko D.A."/>
        </authorList>
    </citation>
    <scope>NUCLEOTIDE SEQUENCE [LARGE SCALE GENOMIC DNA]</scope>
    <source>
        <strain evidence="1 2">ATCC 638</strain>
    </source>
</reference>
<sequence length="140" mass="16305">MKIEGLEDLERTLENSSKNFEPEAKKALSRIGNTLLRKVKLKTPVAEDYGGTLRRSWKMKYEERLVVSVINDSEYAPHVEFGHRTRLGKGGNSKNPKYKYKPKSDGIKFVEGRYMLTRSIEEVEKEIEEDLEIIIDNLWE</sequence>
<dbReference type="Pfam" id="PF04883">
    <property type="entry name" value="HK97-gp10_like"/>
    <property type="match status" value="1"/>
</dbReference>
<proteinExistence type="predicted"/>
<protein>
    <recommendedName>
        <fullName evidence="3">Bacteriophage HK97-gp10, tail-component family protein</fullName>
    </recommendedName>
</protein>
<comment type="caution">
    <text evidence="1">The sequence shown here is derived from an EMBL/GenBank/DDBJ whole genome shotgun (WGS) entry which is preliminary data.</text>
</comment>
<dbReference type="PATRIC" id="fig|1233171.3.peg.1604"/>
<evidence type="ECO:0008006" key="3">
    <source>
        <dbReference type="Google" id="ProtNLM"/>
    </source>
</evidence>
<gene>
    <name evidence="1" type="ORF">C672_1713</name>
</gene>
<evidence type="ECO:0000313" key="2">
    <source>
        <dbReference type="Proteomes" id="UP000015688"/>
    </source>
</evidence>
<dbReference type="GeneID" id="67472560"/>
<name>T4VGC5_PARBF</name>
<accession>T4VGC5</accession>
<dbReference type="Proteomes" id="UP000015688">
    <property type="component" value="Unassembled WGS sequence"/>
</dbReference>
<evidence type="ECO:0000313" key="1">
    <source>
        <dbReference type="EMBL" id="EQK42769.1"/>
    </source>
</evidence>
<dbReference type="AlphaFoldDB" id="T4VGC5"/>
<organism evidence="1 2">
    <name type="scientific">Paraclostridium bifermentans ATCC 638 = DSM 14991</name>
    <dbReference type="NCBI Taxonomy" id="1233171"/>
    <lineage>
        <taxon>Bacteria</taxon>
        <taxon>Bacillati</taxon>
        <taxon>Bacillota</taxon>
        <taxon>Clostridia</taxon>
        <taxon>Peptostreptococcales</taxon>
        <taxon>Peptostreptococcaceae</taxon>
        <taxon>Paraclostridium</taxon>
    </lineage>
</organism>